<keyword evidence="2" id="KW-1185">Reference proteome</keyword>
<dbReference type="RefSeq" id="WP_213168024.1">
    <property type="nucleotide sequence ID" value="NZ_CP058559.1"/>
</dbReference>
<gene>
    <name evidence="1" type="ORF">HYG86_06105</name>
</gene>
<dbReference type="EMBL" id="CP058559">
    <property type="protein sequence ID" value="QNO14374.1"/>
    <property type="molecule type" value="Genomic_DNA"/>
</dbReference>
<organism evidence="1 2">
    <name type="scientific">Alkalicella caledoniensis</name>
    <dbReference type="NCBI Taxonomy" id="2731377"/>
    <lineage>
        <taxon>Bacteria</taxon>
        <taxon>Bacillati</taxon>
        <taxon>Bacillota</taxon>
        <taxon>Clostridia</taxon>
        <taxon>Eubacteriales</taxon>
        <taxon>Proteinivoracaceae</taxon>
        <taxon>Alkalicella</taxon>
    </lineage>
</organism>
<dbReference type="Proteomes" id="UP000516160">
    <property type="component" value="Chromosome"/>
</dbReference>
<reference evidence="1 2" key="1">
    <citation type="submission" date="2020-07" db="EMBL/GenBank/DDBJ databases">
        <title>Alkalicella. sp. LB2 genome.</title>
        <authorList>
            <person name="Postec A."/>
            <person name="Quemeneur M."/>
        </authorList>
    </citation>
    <scope>NUCLEOTIDE SEQUENCE [LARGE SCALE GENOMIC DNA]</scope>
    <source>
        <strain evidence="1 2">LB2</strain>
    </source>
</reference>
<evidence type="ECO:0000313" key="1">
    <source>
        <dbReference type="EMBL" id="QNO14374.1"/>
    </source>
</evidence>
<name>A0A7G9W6R2_ALKCA</name>
<evidence type="ECO:0000313" key="2">
    <source>
        <dbReference type="Proteomes" id="UP000516160"/>
    </source>
</evidence>
<protein>
    <submittedName>
        <fullName evidence="1">Uncharacterized protein</fullName>
    </submittedName>
</protein>
<proteinExistence type="predicted"/>
<dbReference type="KEGG" id="acae:HYG86_06105"/>
<sequence length="178" mass="21069">MKNSDDFRLYQRELELIYMQNPIECELYSIVACLIRERNQNKKISLRDVSTRRKSEFSGSEIYASKSGFPDFVILSEDFYLFDDKFRDTSKILGAVEIKRMTVKLNGKSKQLLDHIAKFKKVLYTNGFEWRLYNGNKSYAPEWLVSLGKIDKGKVEWFEGEVWDSLLNELDKISWETY</sequence>
<dbReference type="AlphaFoldDB" id="A0A7G9W6R2"/>
<accession>A0A7G9W6R2</accession>